<name>A0A7C3MQ93_DICTH</name>
<accession>A0A7C3MQ93</accession>
<evidence type="ECO:0000256" key="5">
    <source>
        <dbReference type="ARBA" id="ARBA00023141"/>
    </source>
</evidence>
<dbReference type="Gene3D" id="3.20.20.70">
    <property type="entry name" value="Aldolase class I"/>
    <property type="match status" value="1"/>
</dbReference>
<organism evidence="10">
    <name type="scientific">Dictyoglomus thermophilum</name>
    <dbReference type="NCBI Taxonomy" id="14"/>
    <lineage>
        <taxon>Bacteria</taxon>
        <taxon>Pseudomonadati</taxon>
        <taxon>Dictyoglomota</taxon>
        <taxon>Dictyoglomia</taxon>
        <taxon>Dictyoglomales</taxon>
        <taxon>Dictyoglomaceae</taxon>
        <taxon>Dictyoglomus</taxon>
    </lineage>
</organism>
<evidence type="ECO:0000256" key="3">
    <source>
        <dbReference type="ARBA" id="ARBA00022605"/>
    </source>
</evidence>
<feature type="active site" description="Proton acceptor" evidence="8">
    <location>
        <position position="46"/>
    </location>
</feature>
<reference evidence="10" key="1">
    <citation type="journal article" date="2020" name="mSystems">
        <title>Genome- and Community-Level Interaction Insights into Carbon Utilization and Element Cycling Functions of Hydrothermarchaeota in Hydrothermal Sediment.</title>
        <authorList>
            <person name="Zhou Z."/>
            <person name="Liu Y."/>
            <person name="Xu W."/>
            <person name="Pan J."/>
            <person name="Luo Z.H."/>
            <person name="Li M."/>
        </authorList>
    </citation>
    <scope>NUCLEOTIDE SEQUENCE [LARGE SCALE GENOMIC DNA]</scope>
    <source>
        <strain evidence="10">SpSt-81</strain>
    </source>
</reference>
<keyword evidence="4 8" id="KW-0822">Tryptophan biosynthesis</keyword>
<dbReference type="SUPFAM" id="SSF51366">
    <property type="entry name" value="Ribulose-phoshate binding barrel"/>
    <property type="match status" value="1"/>
</dbReference>
<evidence type="ECO:0000256" key="9">
    <source>
        <dbReference type="RuleBase" id="RU003662"/>
    </source>
</evidence>
<comment type="function">
    <text evidence="8">The alpha subunit is responsible for the aldol cleavage of indoleglycerol phosphate to indole and glyceraldehyde 3-phosphate.</text>
</comment>
<dbReference type="NCBIfam" id="TIGR00262">
    <property type="entry name" value="trpA"/>
    <property type="match status" value="1"/>
</dbReference>
<evidence type="ECO:0000256" key="2">
    <source>
        <dbReference type="ARBA" id="ARBA00011270"/>
    </source>
</evidence>
<keyword evidence="5 8" id="KW-0057">Aromatic amino acid biosynthesis</keyword>
<dbReference type="InterPro" id="IPR011060">
    <property type="entry name" value="RibuloseP-bd_barrel"/>
</dbReference>
<evidence type="ECO:0000256" key="6">
    <source>
        <dbReference type="ARBA" id="ARBA00023239"/>
    </source>
</evidence>
<keyword evidence="3 8" id="KW-0028">Amino-acid biosynthesis</keyword>
<dbReference type="GO" id="GO:0005829">
    <property type="term" value="C:cytosol"/>
    <property type="evidence" value="ECO:0007669"/>
    <property type="project" value="TreeGrafter"/>
</dbReference>
<proteinExistence type="inferred from homology"/>
<dbReference type="PROSITE" id="PS00167">
    <property type="entry name" value="TRP_SYNTHASE_ALPHA"/>
    <property type="match status" value="1"/>
</dbReference>
<evidence type="ECO:0000256" key="1">
    <source>
        <dbReference type="ARBA" id="ARBA00004733"/>
    </source>
</evidence>
<dbReference type="PANTHER" id="PTHR43406:SF1">
    <property type="entry name" value="TRYPTOPHAN SYNTHASE ALPHA CHAIN, CHLOROPLASTIC"/>
    <property type="match status" value="1"/>
</dbReference>
<dbReference type="AlphaFoldDB" id="A0A7C3MQ93"/>
<comment type="similarity">
    <text evidence="8 9">Belongs to the TrpA family.</text>
</comment>
<comment type="caution">
    <text evidence="10">The sequence shown here is derived from an EMBL/GenBank/DDBJ whole genome shotgun (WGS) entry which is preliminary data.</text>
</comment>
<dbReference type="CDD" id="cd04724">
    <property type="entry name" value="Tryptophan_synthase_alpha"/>
    <property type="match status" value="1"/>
</dbReference>
<feature type="active site" description="Proton acceptor" evidence="8">
    <location>
        <position position="57"/>
    </location>
</feature>
<dbReference type="HAMAP" id="MF_00131">
    <property type="entry name" value="Trp_synth_alpha"/>
    <property type="match status" value="1"/>
</dbReference>
<gene>
    <name evidence="8 10" type="primary">trpA</name>
    <name evidence="10" type="ORF">ENW00_02670</name>
</gene>
<dbReference type="EMBL" id="DTIN01000009">
    <property type="protein sequence ID" value="HFX13046.1"/>
    <property type="molecule type" value="Genomic_DNA"/>
</dbReference>
<dbReference type="EC" id="4.2.1.20" evidence="8"/>
<comment type="catalytic activity">
    <reaction evidence="7 8">
        <text>(1S,2R)-1-C-(indol-3-yl)glycerol 3-phosphate + L-serine = D-glyceraldehyde 3-phosphate + L-tryptophan + H2O</text>
        <dbReference type="Rhea" id="RHEA:10532"/>
        <dbReference type="ChEBI" id="CHEBI:15377"/>
        <dbReference type="ChEBI" id="CHEBI:33384"/>
        <dbReference type="ChEBI" id="CHEBI:57912"/>
        <dbReference type="ChEBI" id="CHEBI:58866"/>
        <dbReference type="ChEBI" id="CHEBI:59776"/>
        <dbReference type="EC" id="4.2.1.20"/>
    </reaction>
</comment>
<evidence type="ECO:0000256" key="7">
    <source>
        <dbReference type="ARBA" id="ARBA00049047"/>
    </source>
</evidence>
<dbReference type="InterPro" id="IPR013785">
    <property type="entry name" value="Aldolase_TIM"/>
</dbReference>
<dbReference type="GO" id="GO:0004834">
    <property type="term" value="F:tryptophan synthase activity"/>
    <property type="evidence" value="ECO:0007669"/>
    <property type="project" value="UniProtKB-UniRule"/>
</dbReference>
<dbReference type="UniPathway" id="UPA00035">
    <property type="reaction ID" value="UER00044"/>
</dbReference>
<comment type="subunit">
    <text evidence="2 8">Tetramer of two alpha and two beta chains.</text>
</comment>
<evidence type="ECO:0000256" key="8">
    <source>
        <dbReference type="HAMAP-Rule" id="MF_00131"/>
    </source>
</evidence>
<sequence length="253" mass="29164">MSNLQYKIINRKKKLVFVPFFVAGFPDFKFLENFIIKNKDKIDILELGIPFSDPVADGPVLQEINYRAILSGVSLENTLSWLKDTEIPKVVDVVFLLYFNLLYDRLEERLQKIKDIGIKGLVIPDLPLEESEDLLPIFNKYGLDLVLFISPTTRKERREKIIKIAPSFLYFISVKGVTGERDELPQEGINFAREVRLETDKPLIWGFGIRNRNQIENLYGLVDGVIVGSAFGRKLLEGQDLQNYFDELYEATL</sequence>
<keyword evidence="6 8" id="KW-0456">Lyase</keyword>
<dbReference type="PANTHER" id="PTHR43406">
    <property type="entry name" value="TRYPTOPHAN SYNTHASE, ALPHA CHAIN"/>
    <property type="match status" value="1"/>
</dbReference>
<evidence type="ECO:0000313" key="10">
    <source>
        <dbReference type="EMBL" id="HFX13046.1"/>
    </source>
</evidence>
<dbReference type="Pfam" id="PF00290">
    <property type="entry name" value="Trp_syntA"/>
    <property type="match status" value="1"/>
</dbReference>
<dbReference type="InterPro" id="IPR018204">
    <property type="entry name" value="Trp_synthase_alpha_AS"/>
</dbReference>
<dbReference type="InterPro" id="IPR002028">
    <property type="entry name" value="Trp_synthase_suA"/>
</dbReference>
<evidence type="ECO:0000256" key="4">
    <source>
        <dbReference type="ARBA" id="ARBA00022822"/>
    </source>
</evidence>
<protein>
    <recommendedName>
        <fullName evidence="8">Tryptophan synthase alpha chain</fullName>
        <ecNumber evidence="8">4.2.1.20</ecNumber>
    </recommendedName>
</protein>
<comment type="pathway">
    <text evidence="1 8">Amino-acid biosynthesis; L-tryptophan biosynthesis; L-tryptophan from chorismate: step 5/5.</text>
</comment>